<organism evidence="3 4">
    <name type="scientific">Streptomyces polygonati</name>
    <dbReference type="NCBI Taxonomy" id="1617087"/>
    <lineage>
        <taxon>Bacteria</taxon>
        <taxon>Bacillati</taxon>
        <taxon>Actinomycetota</taxon>
        <taxon>Actinomycetes</taxon>
        <taxon>Kitasatosporales</taxon>
        <taxon>Streptomycetaceae</taxon>
        <taxon>Streptomyces</taxon>
    </lineage>
</organism>
<keyword evidence="4" id="KW-1185">Reference proteome</keyword>
<name>A0ABV8HV77_9ACTN</name>
<gene>
    <name evidence="3" type="ORF">ACFO3J_25575</name>
</gene>
<feature type="compositionally biased region" description="Low complexity" evidence="1">
    <location>
        <begin position="160"/>
        <end position="206"/>
    </location>
</feature>
<evidence type="ECO:0000313" key="3">
    <source>
        <dbReference type="EMBL" id="MFC4034811.1"/>
    </source>
</evidence>
<feature type="region of interest" description="Disordered" evidence="1">
    <location>
        <begin position="104"/>
        <end position="212"/>
    </location>
</feature>
<proteinExistence type="predicted"/>
<feature type="compositionally biased region" description="Polar residues" evidence="1">
    <location>
        <begin position="104"/>
        <end position="118"/>
    </location>
</feature>
<dbReference type="Pfam" id="PF07538">
    <property type="entry name" value="ChW"/>
    <property type="match status" value="1"/>
</dbReference>
<feature type="region of interest" description="Disordered" evidence="1">
    <location>
        <begin position="1"/>
        <end position="49"/>
    </location>
</feature>
<dbReference type="Proteomes" id="UP001595765">
    <property type="component" value="Unassembled WGS sequence"/>
</dbReference>
<evidence type="ECO:0000313" key="4">
    <source>
        <dbReference type="Proteomes" id="UP001595765"/>
    </source>
</evidence>
<comment type="caution">
    <text evidence="3">The sequence shown here is derived from an EMBL/GenBank/DDBJ whole genome shotgun (WGS) entry which is preliminary data.</text>
</comment>
<evidence type="ECO:0000256" key="2">
    <source>
        <dbReference type="SAM" id="Phobius"/>
    </source>
</evidence>
<accession>A0ABV8HV77</accession>
<feature type="transmembrane region" description="Helical" evidence="2">
    <location>
        <begin position="78"/>
        <end position="97"/>
    </location>
</feature>
<dbReference type="InterPro" id="IPR006637">
    <property type="entry name" value="ChW"/>
</dbReference>
<sequence length="367" mass="35447">MTTSASASASGAAAAGTATGPGPGEVVADRSGPPPVPPVPAGAVVATGGEGGVPAVAAAAADGGEGPQGPRGGPSKRVLLVAAGAVGVILIGIPFLVTGRSDGQDTAANTASAHTVDTTPAPEPDPQSNLVGVGKGLDSPSAEPSKHAAKAGHSEPARKSPPLSASRRPATPAAPAGAASHPKKSASPAASGSRKSAQSGTTTPTKAPAPPGPVAVAVKKLAASSPGRHICYRAYVVGIGWQSPVCDGAMAGTTGQARAIEAIDIAVSGVSGVASSGLMQTTGWQKWSTPNWPSAPDATDLVVGVPGGAGVMQGYGISVGSGVVCQTAHVQNEGWHSQGCDTGDPGSYIFGGTLNGANWLEAVKFTV</sequence>
<evidence type="ECO:0008006" key="5">
    <source>
        <dbReference type="Google" id="ProtNLM"/>
    </source>
</evidence>
<reference evidence="4" key="1">
    <citation type="journal article" date="2019" name="Int. J. Syst. Evol. Microbiol.">
        <title>The Global Catalogue of Microorganisms (GCM) 10K type strain sequencing project: providing services to taxonomists for standard genome sequencing and annotation.</title>
        <authorList>
            <consortium name="The Broad Institute Genomics Platform"/>
            <consortium name="The Broad Institute Genome Sequencing Center for Infectious Disease"/>
            <person name="Wu L."/>
            <person name="Ma J."/>
        </authorList>
    </citation>
    <scope>NUCLEOTIDE SEQUENCE [LARGE SCALE GENOMIC DNA]</scope>
    <source>
        <strain evidence="4">CGMCC 4.7237</strain>
    </source>
</reference>
<dbReference type="EMBL" id="JBHSBB010000018">
    <property type="protein sequence ID" value="MFC4034811.1"/>
    <property type="molecule type" value="Genomic_DNA"/>
</dbReference>
<feature type="compositionally biased region" description="Low complexity" evidence="1">
    <location>
        <begin position="1"/>
        <end position="20"/>
    </location>
</feature>
<dbReference type="RefSeq" id="WP_386433689.1">
    <property type="nucleotide sequence ID" value="NZ_JBHSBB010000018.1"/>
</dbReference>
<keyword evidence="2" id="KW-0812">Transmembrane</keyword>
<protein>
    <recommendedName>
        <fullName evidence="5">Hydrophobic W protein</fullName>
    </recommendedName>
</protein>
<keyword evidence="2" id="KW-1133">Transmembrane helix</keyword>
<keyword evidence="2" id="KW-0472">Membrane</keyword>
<evidence type="ECO:0000256" key="1">
    <source>
        <dbReference type="SAM" id="MobiDB-lite"/>
    </source>
</evidence>
<dbReference type="SMART" id="SM00728">
    <property type="entry name" value="ChW"/>
    <property type="match status" value="1"/>
</dbReference>